<organism evidence="2 3">
    <name type="scientific">Streptococcus oricebi</name>
    <dbReference type="NCBI Taxonomy" id="1547447"/>
    <lineage>
        <taxon>Bacteria</taxon>
        <taxon>Bacillati</taxon>
        <taxon>Bacillota</taxon>
        <taxon>Bacilli</taxon>
        <taxon>Lactobacillales</taxon>
        <taxon>Streptococcaceae</taxon>
        <taxon>Streptococcus</taxon>
    </lineage>
</organism>
<protein>
    <submittedName>
        <fullName evidence="2">N-acetyltransferase</fullName>
    </submittedName>
</protein>
<dbReference type="Pfam" id="PF13302">
    <property type="entry name" value="Acetyltransf_3"/>
    <property type="match status" value="1"/>
</dbReference>
<accession>A0ABS5B226</accession>
<gene>
    <name evidence="2" type="ORF">C4K46_02915</name>
</gene>
<dbReference type="InterPro" id="IPR051531">
    <property type="entry name" value="N-acetyltransferase"/>
</dbReference>
<dbReference type="Gene3D" id="3.40.630.30">
    <property type="match status" value="1"/>
</dbReference>
<evidence type="ECO:0000313" key="2">
    <source>
        <dbReference type="EMBL" id="MBP2622885.1"/>
    </source>
</evidence>
<dbReference type="InterPro" id="IPR016181">
    <property type="entry name" value="Acyl_CoA_acyltransferase"/>
</dbReference>
<dbReference type="PANTHER" id="PTHR43792">
    <property type="entry name" value="GNAT FAMILY, PUTATIVE (AFU_ORTHOLOGUE AFUA_3G00765)-RELATED-RELATED"/>
    <property type="match status" value="1"/>
</dbReference>
<evidence type="ECO:0000259" key="1">
    <source>
        <dbReference type="PROSITE" id="PS51186"/>
    </source>
</evidence>
<dbReference type="PROSITE" id="PS51186">
    <property type="entry name" value="GNAT"/>
    <property type="match status" value="1"/>
</dbReference>
<feature type="domain" description="N-acetyltransferase" evidence="1">
    <location>
        <begin position="19"/>
        <end position="186"/>
    </location>
</feature>
<evidence type="ECO:0000313" key="3">
    <source>
        <dbReference type="Proteomes" id="UP001519296"/>
    </source>
</evidence>
<name>A0ABS5B226_9STRE</name>
<reference evidence="2 3" key="1">
    <citation type="submission" date="2018-02" db="EMBL/GenBank/DDBJ databases">
        <title>Draft genome sequence of Streptococcus oricebi CCUG 70868T type strain.</title>
        <authorList>
            <person name="Mendez V."/>
            <person name="Salva-Serra F."/>
            <person name="Jaen-Luchoro D."/>
            <person name="Gonzales-Siles L."/>
            <person name="Karlsson R."/>
            <person name="Engstrom-Jakobsson H."/>
            <person name="Busquets A."/>
            <person name="Gomila M."/>
            <person name="Pineiro-Iglesias B."/>
            <person name="Bennasar-Figueras A."/>
            <person name="Seeger M."/>
            <person name="Moore E."/>
        </authorList>
    </citation>
    <scope>NUCLEOTIDE SEQUENCE [LARGE SCALE GENOMIC DNA]</scope>
    <source>
        <strain evidence="2 3">CCUG 70868</strain>
    </source>
</reference>
<dbReference type="EMBL" id="PRDG01000002">
    <property type="protein sequence ID" value="MBP2622885.1"/>
    <property type="molecule type" value="Genomic_DNA"/>
</dbReference>
<sequence>MENIYLKLAQHRTLETDRLLLRPVTLDDAEEMFEYASDLETIRYVTFSPHQSVEDSRNQIAQFFLNYPLGSYGIEVKSNGKFIGTFGFVELKQDVGKAEVGYCLNKDYWNQGYATEMLKAMVKLTFDKLDLNCLVARHDIENPASGRVLEKAGFTFSHKEPYAMLNKNQENRIMTLKHYLLTKEDYFKKGDK</sequence>
<dbReference type="Proteomes" id="UP001519296">
    <property type="component" value="Unassembled WGS sequence"/>
</dbReference>
<proteinExistence type="predicted"/>
<keyword evidence="3" id="KW-1185">Reference proteome</keyword>
<dbReference type="InterPro" id="IPR000182">
    <property type="entry name" value="GNAT_dom"/>
</dbReference>
<comment type="caution">
    <text evidence="2">The sequence shown here is derived from an EMBL/GenBank/DDBJ whole genome shotgun (WGS) entry which is preliminary data.</text>
</comment>
<dbReference type="SUPFAM" id="SSF55729">
    <property type="entry name" value="Acyl-CoA N-acyltransferases (Nat)"/>
    <property type="match status" value="1"/>
</dbReference>
<dbReference type="RefSeq" id="WP_209627223.1">
    <property type="nucleotide sequence ID" value="NZ_PRDG01000002.1"/>
</dbReference>